<keyword evidence="1" id="KW-1133">Transmembrane helix</keyword>
<keyword evidence="1" id="KW-0472">Membrane</keyword>
<protein>
    <submittedName>
        <fullName evidence="2">Uncharacterized protein</fullName>
    </submittedName>
</protein>
<dbReference type="EMBL" id="PGFF01000001">
    <property type="protein sequence ID" value="PJJ73619.1"/>
    <property type="molecule type" value="Genomic_DNA"/>
</dbReference>
<keyword evidence="3" id="KW-1185">Reference proteome</keyword>
<feature type="transmembrane region" description="Helical" evidence="1">
    <location>
        <begin position="16"/>
        <end position="40"/>
    </location>
</feature>
<sequence>MTDATRAAAPRRWARIALVSAAAAAACALASTVLTVLFLIELSAVGATWLPWAVNLVLASPLMVAAVAASLRSRGALSSRRYALVVSSSVVGGAAGLAVVVTWSAGFDAVDAGRPTHPLEGEIIVAGLLIAWLCIATALALLGHAAWRRSHLDPAARRTLAVLAGLVGPPVAGATVLLPIGALLLAGGALAVVLLDRGRAAVTP</sequence>
<feature type="transmembrane region" description="Helical" evidence="1">
    <location>
        <begin position="52"/>
        <end position="71"/>
    </location>
</feature>
<evidence type="ECO:0000313" key="3">
    <source>
        <dbReference type="Proteomes" id="UP000228758"/>
    </source>
</evidence>
<evidence type="ECO:0000313" key="2">
    <source>
        <dbReference type="EMBL" id="PJJ73619.1"/>
    </source>
</evidence>
<evidence type="ECO:0000256" key="1">
    <source>
        <dbReference type="SAM" id="Phobius"/>
    </source>
</evidence>
<dbReference type="Proteomes" id="UP000228758">
    <property type="component" value="Unassembled WGS sequence"/>
</dbReference>
<organism evidence="2 3">
    <name type="scientific">Diaminobutyricimonas aerilata</name>
    <dbReference type="NCBI Taxonomy" id="1162967"/>
    <lineage>
        <taxon>Bacteria</taxon>
        <taxon>Bacillati</taxon>
        <taxon>Actinomycetota</taxon>
        <taxon>Actinomycetes</taxon>
        <taxon>Micrococcales</taxon>
        <taxon>Microbacteriaceae</taxon>
        <taxon>Diaminobutyricimonas</taxon>
    </lineage>
</organism>
<accession>A0A2M9CP08</accession>
<dbReference type="AlphaFoldDB" id="A0A2M9CP08"/>
<name>A0A2M9CP08_9MICO</name>
<reference evidence="2 3" key="1">
    <citation type="submission" date="2017-11" db="EMBL/GenBank/DDBJ databases">
        <title>Genomic Encyclopedia of Archaeal and Bacterial Type Strains, Phase II (KMG-II): From Individual Species to Whole Genera.</title>
        <authorList>
            <person name="Goeker M."/>
        </authorList>
    </citation>
    <scope>NUCLEOTIDE SEQUENCE [LARGE SCALE GENOMIC DNA]</scope>
    <source>
        <strain evidence="2 3">DSM 27393</strain>
    </source>
</reference>
<gene>
    <name evidence="2" type="ORF">CLV46_3213</name>
</gene>
<dbReference type="PROSITE" id="PS51257">
    <property type="entry name" value="PROKAR_LIPOPROTEIN"/>
    <property type="match status" value="1"/>
</dbReference>
<keyword evidence="1" id="KW-0812">Transmembrane</keyword>
<dbReference type="RefSeq" id="WP_100365682.1">
    <property type="nucleotide sequence ID" value="NZ_PGFF01000001.1"/>
</dbReference>
<feature type="transmembrane region" description="Helical" evidence="1">
    <location>
        <begin position="83"/>
        <end position="103"/>
    </location>
</feature>
<comment type="caution">
    <text evidence="2">The sequence shown here is derived from an EMBL/GenBank/DDBJ whole genome shotgun (WGS) entry which is preliminary data.</text>
</comment>
<proteinExistence type="predicted"/>
<feature type="transmembrane region" description="Helical" evidence="1">
    <location>
        <begin position="123"/>
        <end position="143"/>
    </location>
</feature>